<name>A0A316ZA26_9BASI</name>
<dbReference type="GO" id="GO:0106335">
    <property type="term" value="F:tRNA (5-carboxymethyluridine(34)-5-O)-methyltransferase activity"/>
    <property type="evidence" value="ECO:0007669"/>
    <property type="project" value="TreeGrafter"/>
</dbReference>
<evidence type="ECO:0000313" key="5">
    <source>
        <dbReference type="EMBL" id="PWN97115.1"/>
    </source>
</evidence>
<keyword evidence="2 5" id="KW-0808">Transferase</keyword>
<dbReference type="RefSeq" id="XP_025597394.1">
    <property type="nucleotide sequence ID" value="XM_025745351.1"/>
</dbReference>
<evidence type="ECO:0000259" key="4">
    <source>
        <dbReference type="Pfam" id="PF13649"/>
    </source>
</evidence>
<evidence type="ECO:0000256" key="1">
    <source>
        <dbReference type="ARBA" id="ARBA00022603"/>
    </source>
</evidence>
<protein>
    <submittedName>
        <fullName evidence="5">S-adenosyl-L-methionine-dependent methyltransferase</fullName>
    </submittedName>
</protein>
<organism evidence="5 6">
    <name type="scientific">Tilletiopsis washingtonensis</name>
    <dbReference type="NCBI Taxonomy" id="58919"/>
    <lineage>
        <taxon>Eukaryota</taxon>
        <taxon>Fungi</taxon>
        <taxon>Dikarya</taxon>
        <taxon>Basidiomycota</taxon>
        <taxon>Ustilaginomycotina</taxon>
        <taxon>Exobasidiomycetes</taxon>
        <taxon>Entylomatales</taxon>
        <taxon>Entylomatales incertae sedis</taxon>
        <taxon>Tilletiopsis</taxon>
    </lineage>
</organism>
<feature type="domain" description="Methyltransferase" evidence="4">
    <location>
        <begin position="115"/>
        <end position="204"/>
    </location>
</feature>
<dbReference type="GO" id="GO:0005634">
    <property type="term" value="C:nucleus"/>
    <property type="evidence" value="ECO:0007669"/>
    <property type="project" value="TreeGrafter"/>
</dbReference>
<reference evidence="5 6" key="1">
    <citation type="journal article" date="2018" name="Mol. Biol. Evol.">
        <title>Broad Genomic Sampling Reveals a Smut Pathogenic Ancestry of the Fungal Clade Ustilaginomycotina.</title>
        <authorList>
            <person name="Kijpornyongpan T."/>
            <person name="Mondo S.J."/>
            <person name="Barry K."/>
            <person name="Sandor L."/>
            <person name="Lee J."/>
            <person name="Lipzen A."/>
            <person name="Pangilinan J."/>
            <person name="LaButti K."/>
            <person name="Hainaut M."/>
            <person name="Henrissat B."/>
            <person name="Grigoriev I.V."/>
            <person name="Spatafora J.W."/>
            <person name="Aime M.C."/>
        </authorList>
    </citation>
    <scope>NUCLEOTIDE SEQUENCE [LARGE SCALE GENOMIC DNA]</scope>
    <source>
        <strain evidence="5 6">MCA 4186</strain>
    </source>
</reference>
<dbReference type="STRING" id="58919.A0A316ZA26"/>
<feature type="region of interest" description="Disordered" evidence="3">
    <location>
        <begin position="238"/>
        <end position="264"/>
    </location>
</feature>
<dbReference type="GO" id="GO:0000049">
    <property type="term" value="F:tRNA binding"/>
    <property type="evidence" value="ECO:0007669"/>
    <property type="project" value="TreeGrafter"/>
</dbReference>
<dbReference type="GO" id="GO:0005737">
    <property type="term" value="C:cytoplasm"/>
    <property type="evidence" value="ECO:0007669"/>
    <property type="project" value="TreeGrafter"/>
</dbReference>
<dbReference type="OrthoDB" id="271595at2759"/>
<proteinExistence type="predicted"/>
<evidence type="ECO:0000313" key="6">
    <source>
        <dbReference type="Proteomes" id="UP000245946"/>
    </source>
</evidence>
<dbReference type="PANTHER" id="PTHR13069:SF21">
    <property type="entry name" value="ALKYLATED DNA REPAIR PROTEIN ALKB HOMOLOG 8"/>
    <property type="match status" value="1"/>
</dbReference>
<dbReference type="PANTHER" id="PTHR13069">
    <property type="entry name" value="ALKYLATED DNA REPAIR PROTEIN ALKB HOMOLOG 8"/>
    <property type="match status" value="1"/>
</dbReference>
<evidence type="ECO:0000256" key="3">
    <source>
        <dbReference type="SAM" id="MobiDB-lite"/>
    </source>
</evidence>
<feature type="region of interest" description="Disordered" evidence="3">
    <location>
        <begin position="1"/>
        <end position="65"/>
    </location>
</feature>
<keyword evidence="1 5" id="KW-0489">Methyltransferase</keyword>
<gene>
    <name evidence="5" type="ORF">FA09DRAFT_361409</name>
</gene>
<dbReference type="Proteomes" id="UP000245946">
    <property type="component" value="Unassembled WGS sequence"/>
</dbReference>
<dbReference type="GO" id="GO:0002098">
    <property type="term" value="P:tRNA wobble uridine modification"/>
    <property type="evidence" value="ECO:0007669"/>
    <property type="project" value="TreeGrafter"/>
</dbReference>
<accession>A0A316ZA26</accession>
<dbReference type="InterPro" id="IPR041698">
    <property type="entry name" value="Methyltransf_25"/>
</dbReference>
<dbReference type="EMBL" id="KZ819296">
    <property type="protein sequence ID" value="PWN97115.1"/>
    <property type="molecule type" value="Genomic_DNA"/>
</dbReference>
<feature type="compositionally biased region" description="Basic and acidic residues" evidence="3">
    <location>
        <begin position="238"/>
        <end position="248"/>
    </location>
</feature>
<dbReference type="SUPFAM" id="SSF53335">
    <property type="entry name" value="S-adenosyl-L-methionine-dependent methyltransferases"/>
    <property type="match status" value="1"/>
</dbReference>
<dbReference type="Pfam" id="PF13649">
    <property type="entry name" value="Methyltransf_25"/>
    <property type="match status" value="1"/>
</dbReference>
<dbReference type="Gene3D" id="3.40.50.150">
    <property type="entry name" value="Vaccinia Virus protein VP39"/>
    <property type="match status" value="1"/>
</dbReference>
<feature type="compositionally biased region" description="Low complexity" evidence="3">
    <location>
        <begin position="28"/>
        <end position="51"/>
    </location>
</feature>
<dbReference type="InterPro" id="IPR051422">
    <property type="entry name" value="AlkB_tRNA_MeTrf/Diox"/>
</dbReference>
<feature type="compositionally biased region" description="Basic and acidic residues" evidence="3">
    <location>
        <begin position="289"/>
        <end position="302"/>
    </location>
</feature>
<sequence length="357" mass="38164">MAVPQQGEPTEAEAAGISKRQAKRLAKAAAAAGSGASSSSAAGGPSSGSASTKVKSTPTPAPAPDAEWDAAAFEASSVHAVYDAIAPHFSSTRHSPWPLIPRFLAGMPPGALGADVGCGNGKYMRTRGDAALLGVDRSEPLVRLARDNHEPAAPRNGVAVGDALASGLRHGAFDYAISIATIHHLSTPARRAESVRELVRLVRPLPQGHVASDAEALGAPGRFLIFVWALEQRGQERRRFDEQGREEASTASKAADSAPAEDDMQWRKDQDLLVPWVMQQPSQPPAATDEGKGRNPPDRTDDAPVYQRYYHVFREGELEALVDDAAQTMPAVEVQRHASGWERGNWWGVWDVREAAR</sequence>
<keyword evidence="6" id="KW-1185">Reference proteome</keyword>
<feature type="region of interest" description="Disordered" evidence="3">
    <location>
        <begin position="281"/>
        <end position="303"/>
    </location>
</feature>
<dbReference type="CDD" id="cd02440">
    <property type="entry name" value="AdoMet_MTases"/>
    <property type="match status" value="1"/>
</dbReference>
<dbReference type="GO" id="GO:0030488">
    <property type="term" value="P:tRNA methylation"/>
    <property type="evidence" value="ECO:0007669"/>
    <property type="project" value="TreeGrafter"/>
</dbReference>
<dbReference type="AlphaFoldDB" id="A0A316ZA26"/>
<evidence type="ECO:0000256" key="2">
    <source>
        <dbReference type="ARBA" id="ARBA00022679"/>
    </source>
</evidence>
<dbReference type="GeneID" id="37272895"/>
<dbReference type="InterPro" id="IPR029063">
    <property type="entry name" value="SAM-dependent_MTases_sf"/>
</dbReference>